<sequence length="902" mass="98426">EQEVQYAVVSPADDSGKEVVEAIWMCQPCHDFKCQEAPDTDFRDFVEETTTEPAKQSGLLRALGKADGTEQVDEDPEIGLPMELVSGEEVGHLIEESFQLLTKTEFESKVYSKVSASVTKKRAKKDMAVKFKEHVELAFRGFVKKVVGATGVGVLTRYLSTFDEIAGKQAPNEETPVKGSGAASSGPAEAAGSDGRATLATRPLLAITDAATPEGEGEDGKPGGDLGEDFDDMESSPSVEIGMPQAPLPPKRPQSFSTAPLGTAKHWIDRSPLEDVLLGAECKRELNQLPIIEKSKESPPVQRDSATRHISLTRNCYQLQGPNFAELKRERKAELLELVKPSIQSWPTFTQFNLIVYDAAQMWQSIRKAEGQRGALQEVCRILQVWHRIGDNVTLDISAPTVRASTMADHEKAGCFLKDIFVNTLIQWFQDGSDAEEAIYYVARNAPKYLGLQEDAETCEIGPACAQALSDCERILAVIDLMSLSEIPETTGQHTFDDIDLFVRAQKTAGAQDIWSVVARATNPSLYWQQKVNTLKENAKICKHFFPDLARCAATVEAIQEAPSQDACDLLAEAATKLEYFEKEIGQAHIARLADLIMQKFTAHAGSMPTSGSTPEEVSLETALVEKYIELAQVPARVAPLEDRVQRARDLVAQAKAALTAKASQKKASTSIELFKSGSCSADDLRNAMPKLPKSAGGHGDDEGAITHDAKSIIETIIRKPLDSILADAKNLAALAKEAKQRVHATSAQWASSASTVPERVSDLLDAVTRMGNTEGILDAVISQSDFPKRMTIFGRALKEFTKIPVPSEDSDGPFELHQAATEWYTKHVEIRDKLTAKHLEMLTETAGNIKKSIKAFTEAGEVVQFKSEVDGATEFKAVKTAFTTTIASVEFADWESAIQGL</sequence>
<keyword evidence="3" id="KW-1185">Reference proteome</keyword>
<accession>A0ABN9V3G6</accession>
<proteinExistence type="predicted"/>
<protein>
    <submittedName>
        <fullName evidence="2">Uncharacterized protein</fullName>
    </submittedName>
</protein>
<gene>
    <name evidence="2" type="ORF">PCOR1329_LOCUS54304</name>
</gene>
<evidence type="ECO:0000256" key="1">
    <source>
        <dbReference type="SAM" id="MobiDB-lite"/>
    </source>
</evidence>
<evidence type="ECO:0000313" key="2">
    <source>
        <dbReference type="EMBL" id="CAK0867338.1"/>
    </source>
</evidence>
<reference evidence="2" key="1">
    <citation type="submission" date="2023-10" db="EMBL/GenBank/DDBJ databases">
        <authorList>
            <person name="Chen Y."/>
            <person name="Shah S."/>
            <person name="Dougan E. K."/>
            <person name="Thang M."/>
            <person name="Chan C."/>
        </authorList>
    </citation>
    <scope>NUCLEOTIDE SEQUENCE [LARGE SCALE GENOMIC DNA]</scope>
</reference>
<feature type="non-terminal residue" evidence="2">
    <location>
        <position position="902"/>
    </location>
</feature>
<organism evidence="2 3">
    <name type="scientific">Prorocentrum cordatum</name>
    <dbReference type="NCBI Taxonomy" id="2364126"/>
    <lineage>
        <taxon>Eukaryota</taxon>
        <taxon>Sar</taxon>
        <taxon>Alveolata</taxon>
        <taxon>Dinophyceae</taxon>
        <taxon>Prorocentrales</taxon>
        <taxon>Prorocentraceae</taxon>
        <taxon>Prorocentrum</taxon>
    </lineage>
</organism>
<dbReference type="Proteomes" id="UP001189429">
    <property type="component" value="Unassembled WGS sequence"/>
</dbReference>
<name>A0ABN9V3G6_9DINO</name>
<comment type="caution">
    <text evidence="2">The sequence shown here is derived from an EMBL/GenBank/DDBJ whole genome shotgun (WGS) entry which is preliminary data.</text>
</comment>
<dbReference type="EMBL" id="CAUYUJ010016633">
    <property type="protein sequence ID" value="CAK0867338.1"/>
    <property type="molecule type" value="Genomic_DNA"/>
</dbReference>
<evidence type="ECO:0000313" key="3">
    <source>
        <dbReference type="Proteomes" id="UP001189429"/>
    </source>
</evidence>
<feature type="non-terminal residue" evidence="2">
    <location>
        <position position="1"/>
    </location>
</feature>
<feature type="compositionally biased region" description="Low complexity" evidence="1">
    <location>
        <begin position="179"/>
        <end position="195"/>
    </location>
</feature>
<feature type="region of interest" description="Disordered" evidence="1">
    <location>
        <begin position="170"/>
        <end position="256"/>
    </location>
</feature>